<evidence type="ECO:0000313" key="2">
    <source>
        <dbReference type="Proteomes" id="UP000192902"/>
    </source>
</evidence>
<sequence>MNIKNIKIIKKTGGERIFKAPVFPKFKTEGELLAITIISNEFLHINQRNIPKNLRFYCKKIDEERVRNFLNAMTDDNVLKIEEDNNLNFSFDENII</sequence>
<gene>
    <name evidence="1" type="ORF">CCUN_0242</name>
</gene>
<dbReference type="EMBL" id="CP020867">
    <property type="protein sequence ID" value="ARJ55898.1"/>
    <property type="molecule type" value="Genomic_DNA"/>
</dbReference>
<dbReference type="AlphaFoldDB" id="A0A1W6BUZ2"/>
<protein>
    <submittedName>
        <fullName evidence="1">Uncharacterized protein</fullName>
    </submittedName>
</protein>
<evidence type="ECO:0000313" key="1">
    <source>
        <dbReference type="EMBL" id="ARJ55898.1"/>
    </source>
</evidence>
<dbReference type="STRING" id="1121267.CCUN_0242"/>
<proteinExistence type="predicted"/>
<dbReference type="RefSeq" id="WP_027305040.1">
    <property type="nucleotide sequence ID" value="NZ_CP020867.1"/>
</dbReference>
<reference evidence="1 2" key="1">
    <citation type="submission" date="2017-04" db="EMBL/GenBank/DDBJ databases">
        <title>Complete genome sequence of the Campylobacter cuniculorum type strain LMG24588.</title>
        <authorList>
            <person name="Miller W.G."/>
            <person name="Yee E."/>
            <person name="Revez J."/>
            <person name="Bono J.L."/>
            <person name="Rossi M."/>
        </authorList>
    </citation>
    <scope>NUCLEOTIDE SEQUENCE [LARGE SCALE GENOMIC DNA]</scope>
    <source>
        <strain evidence="1 2">LMG 24588</strain>
    </source>
</reference>
<name>A0A1W6BUZ2_9BACT</name>
<dbReference type="KEGG" id="ccun:CCUN_0242"/>
<dbReference type="Proteomes" id="UP000192902">
    <property type="component" value="Chromosome"/>
</dbReference>
<organism evidence="1 2">
    <name type="scientific">Campylobacter cuniculorum DSM 23162 = LMG 24588</name>
    <dbReference type="NCBI Taxonomy" id="1121267"/>
    <lineage>
        <taxon>Bacteria</taxon>
        <taxon>Pseudomonadati</taxon>
        <taxon>Campylobacterota</taxon>
        <taxon>Epsilonproteobacteria</taxon>
        <taxon>Campylobacterales</taxon>
        <taxon>Campylobacteraceae</taxon>
        <taxon>Campylobacter</taxon>
    </lineage>
</organism>
<accession>A0A1W6BUZ2</accession>